<dbReference type="InterPro" id="IPR046867">
    <property type="entry name" value="AldOxase/xan_DH_MoCoBD2"/>
</dbReference>
<dbReference type="NCBIfam" id="NF043082">
    <property type="entry name" value="XdhA_XDHase"/>
    <property type="match status" value="1"/>
</dbReference>
<dbReference type="InterPro" id="IPR050028">
    <property type="entry name" value="XdhA_XDHase"/>
</dbReference>
<sequence length="768" mass="83066">MSEAVGKHAVGTPYLRVDALSKTSGRARYTDDMPMPGMHYAKYVRSTIAHGMVTSVDTAEALAMPGVVAVFTCDDVPPIPFATAGHAWSLEPAKRDVADRLLLNRHVRHHGDGVAIVVARDELSAEKAAARVKVTYDELPVITSPQAALTADAPPIHACGNLLKRTSINAESAIATVSRSPYQFRGHFDTPVVQHCHMEGVTCYAWQENDHKISIVSSTQIPHIVRRVVAQALDVPWSHIRVIKPYIGGGFGNKQDVLEEPMAAWLTLKLGGIPVKVELSREECFFATRTRHAFHIDAQMGLTAEGTLNGYHLDVISNTGAYASHGHSIASAGGNKIPYLYPRCDYGYSAATVYTNFPAAGAMRGYGAPQVTFALECLMDDAAAQLNIDPVEIRLRNAAQTGDCNPVNKKTIYSAGLIECLKQGKELFGWDERKALALATRGDIRRGVGVACFSYSSNTYPVGVEIASARLLMNQDGTINVQVGATEIGQGSDTVFSQMVAETLGVPINTIQLISTQDTDITPFDPGAFASRQSYVTAPALKEAALTLRQKILAHASLMTHQAAFNMTILNGDIVLEAEPEIVITTVAEIAMHSFYHQEIGGQLSAESSYKTQTNPPAFGCTFVDVTVDIPMCQVTINRIINMHDSGQILNPQLATGQVHGGMGMGIGWALFEEMLINEKSGVVHNPNLLDYKMPTMVDLPDLECGFVETYEPQSAYGHKSLGEPPIISPAAAIRNAIRMATGISINEIPMTPKRLFREFVNAGLIRG</sequence>
<dbReference type="Gene3D" id="3.90.1170.50">
    <property type="entry name" value="Aldehyde oxidase/xanthine dehydrogenase, a/b hammerhead"/>
    <property type="match status" value="1"/>
</dbReference>
<dbReference type="SUPFAM" id="SSF56003">
    <property type="entry name" value="Molybdenum cofactor-binding domain"/>
    <property type="match status" value="1"/>
</dbReference>
<dbReference type="GO" id="GO:0002197">
    <property type="term" value="C:xanthine dehydrogenase complex"/>
    <property type="evidence" value="ECO:0007669"/>
    <property type="project" value="InterPro"/>
</dbReference>
<feature type="domain" description="Aldehyde oxidase/xanthine dehydrogenase a/b hammerhead" evidence="4">
    <location>
        <begin position="24"/>
        <end position="140"/>
    </location>
</feature>
<evidence type="ECO:0000313" key="5">
    <source>
        <dbReference type="EMBL" id="OBU05909.1"/>
    </source>
</evidence>
<dbReference type="Gene3D" id="3.30.365.10">
    <property type="entry name" value="Aldehyde oxidase/xanthine dehydrogenase, molybdopterin binding domain"/>
    <property type="match status" value="4"/>
</dbReference>
<protein>
    <submittedName>
        <fullName evidence="5">Xanthine dehydrogenase molybdenum-binding subunit XdhA</fullName>
    </submittedName>
</protein>
<gene>
    <name evidence="5" type="ORF">AYY17_06105</name>
</gene>
<dbReference type="AlphaFoldDB" id="A0A1B8H9Z5"/>
<comment type="similarity">
    <text evidence="1">Belongs to the xanthine dehydrogenase family.</text>
</comment>
<dbReference type="SUPFAM" id="SSF54665">
    <property type="entry name" value="CO dehydrogenase molybdoprotein N-domain-like"/>
    <property type="match status" value="1"/>
</dbReference>
<dbReference type="GO" id="GO:0004854">
    <property type="term" value="F:xanthine dehydrogenase activity"/>
    <property type="evidence" value="ECO:0007669"/>
    <property type="project" value="InterPro"/>
</dbReference>
<name>A0A1B8H9Z5_9GAMM</name>
<reference evidence="5 6" key="1">
    <citation type="submission" date="2016-06" db="EMBL/GenBank/DDBJ databases">
        <authorList>
            <person name="Kjaerup R.B."/>
            <person name="Dalgaard T.S."/>
            <person name="Juul-Madsen H.R."/>
        </authorList>
    </citation>
    <scope>NUCLEOTIDE SEQUENCE [LARGE SCALE GENOMIC DNA]</scope>
    <source>
        <strain evidence="5 6">GCSL-Mp3</strain>
    </source>
</reference>
<dbReference type="RefSeq" id="WP_067424181.1">
    <property type="nucleotide sequence ID" value="NZ_CBCPID010000011.1"/>
</dbReference>
<keyword evidence="2" id="KW-0500">Molybdenum</keyword>
<dbReference type="PANTHER" id="PTHR11908:SF132">
    <property type="entry name" value="ALDEHYDE OXIDASE 1-RELATED"/>
    <property type="match status" value="1"/>
</dbReference>
<dbReference type="InterPro" id="IPR016208">
    <property type="entry name" value="Ald_Oxase/xanthine_DH-like"/>
</dbReference>
<dbReference type="Proteomes" id="UP000092247">
    <property type="component" value="Unassembled WGS sequence"/>
</dbReference>
<dbReference type="InterPro" id="IPR000674">
    <property type="entry name" value="Ald_Oxase/Xan_DH_a/b"/>
</dbReference>
<organism evidence="5 6">
    <name type="scientific">Morganella psychrotolerans</name>
    <dbReference type="NCBI Taxonomy" id="368603"/>
    <lineage>
        <taxon>Bacteria</taxon>
        <taxon>Pseudomonadati</taxon>
        <taxon>Pseudomonadota</taxon>
        <taxon>Gammaproteobacteria</taxon>
        <taxon>Enterobacterales</taxon>
        <taxon>Morganellaceae</taxon>
        <taxon>Morganella</taxon>
    </lineage>
</organism>
<dbReference type="Pfam" id="PF01315">
    <property type="entry name" value="Ald_Xan_dh_C"/>
    <property type="match status" value="1"/>
</dbReference>
<dbReference type="InterPro" id="IPR037165">
    <property type="entry name" value="AldOxase/xan_DH_Mopterin-bd_sf"/>
</dbReference>
<dbReference type="EMBL" id="LZEX01000023">
    <property type="protein sequence ID" value="OBU05909.1"/>
    <property type="molecule type" value="Genomic_DNA"/>
</dbReference>
<dbReference type="PANTHER" id="PTHR11908">
    <property type="entry name" value="XANTHINE DEHYDROGENASE"/>
    <property type="match status" value="1"/>
</dbReference>
<accession>A0A1B8H9Z5</accession>
<dbReference type="Pfam" id="PF20256">
    <property type="entry name" value="MoCoBD_2"/>
    <property type="match status" value="1"/>
</dbReference>
<dbReference type="InterPro" id="IPR036856">
    <property type="entry name" value="Ald_Oxase/Xan_DH_a/b_sf"/>
</dbReference>
<dbReference type="NCBIfam" id="NF007426">
    <property type="entry name" value="PRK09970.1"/>
    <property type="match status" value="1"/>
</dbReference>
<evidence type="ECO:0000256" key="2">
    <source>
        <dbReference type="ARBA" id="ARBA00022505"/>
    </source>
</evidence>
<comment type="caution">
    <text evidence="5">The sequence shown here is derived from an EMBL/GenBank/DDBJ whole genome shotgun (WGS) entry which is preliminary data.</text>
</comment>
<dbReference type="GO" id="GO:0005506">
    <property type="term" value="F:iron ion binding"/>
    <property type="evidence" value="ECO:0007669"/>
    <property type="project" value="InterPro"/>
</dbReference>
<evidence type="ECO:0000313" key="6">
    <source>
        <dbReference type="Proteomes" id="UP000092247"/>
    </source>
</evidence>
<evidence type="ECO:0000256" key="3">
    <source>
        <dbReference type="ARBA" id="ARBA00023002"/>
    </source>
</evidence>
<dbReference type="InterPro" id="IPR008274">
    <property type="entry name" value="AldOxase/xan_DH_MoCoBD1"/>
</dbReference>
<evidence type="ECO:0000259" key="4">
    <source>
        <dbReference type="SMART" id="SM01008"/>
    </source>
</evidence>
<dbReference type="Pfam" id="PF02738">
    <property type="entry name" value="MoCoBD_1"/>
    <property type="match status" value="1"/>
</dbReference>
<proteinExistence type="inferred from homology"/>
<dbReference type="SMART" id="SM01008">
    <property type="entry name" value="Ald_Xan_dh_C"/>
    <property type="match status" value="1"/>
</dbReference>
<evidence type="ECO:0000256" key="1">
    <source>
        <dbReference type="ARBA" id="ARBA00006849"/>
    </source>
</evidence>
<keyword evidence="3" id="KW-0560">Oxidoreductase</keyword>